<keyword evidence="11" id="KW-1185">Reference proteome</keyword>
<evidence type="ECO:0000256" key="4">
    <source>
        <dbReference type="ARBA" id="ARBA00018123"/>
    </source>
</evidence>
<dbReference type="InterPro" id="IPR023696">
    <property type="entry name" value="Ureohydrolase_dom_sf"/>
</dbReference>
<dbReference type="Gene3D" id="3.40.800.10">
    <property type="entry name" value="Ureohydrolase domain"/>
    <property type="match status" value="1"/>
</dbReference>
<dbReference type="EMBL" id="AP026867">
    <property type="protein sequence ID" value="BDS13935.1"/>
    <property type="molecule type" value="Genomic_DNA"/>
</dbReference>
<reference evidence="10" key="1">
    <citation type="submission" date="2022-09" db="EMBL/GenBank/DDBJ databases">
        <title>Aureispira anguillicida sp. nov., isolated from Leptocephalus of Japanese eel Anguilla japonica.</title>
        <authorList>
            <person name="Yuasa K."/>
            <person name="Mekata T."/>
            <person name="Ikunari K."/>
        </authorList>
    </citation>
    <scope>NUCLEOTIDE SEQUENCE</scope>
    <source>
        <strain evidence="10">EL160426</strain>
    </source>
</reference>
<dbReference type="GO" id="GO:0005829">
    <property type="term" value="C:cytosol"/>
    <property type="evidence" value="ECO:0007669"/>
    <property type="project" value="TreeGrafter"/>
</dbReference>
<comment type="pathway">
    <text evidence="2">Nitrogen metabolism; urea cycle; L-ornithine and urea from L-arginine: step 1/1.</text>
</comment>
<evidence type="ECO:0000256" key="3">
    <source>
        <dbReference type="ARBA" id="ARBA00012168"/>
    </source>
</evidence>
<comment type="similarity">
    <text evidence="9">Belongs to the arginase family.</text>
</comment>
<evidence type="ECO:0000256" key="5">
    <source>
        <dbReference type="ARBA" id="ARBA00022503"/>
    </source>
</evidence>
<gene>
    <name evidence="10" type="ORF">AsAng_0046980</name>
</gene>
<keyword evidence="7" id="KW-0378">Hydrolase</keyword>
<keyword evidence="5" id="KW-0056">Arginine metabolism</keyword>
<evidence type="ECO:0000256" key="9">
    <source>
        <dbReference type="PROSITE-ProRule" id="PRU00742"/>
    </source>
</evidence>
<evidence type="ECO:0000256" key="6">
    <source>
        <dbReference type="ARBA" id="ARBA00022723"/>
    </source>
</evidence>
<dbReference type="RefSeq" id="WP_264789181.1">
    <property type="nucleotide sequence ID" value="NZ_AP026867.1"/>
</dbReference>
<evidence type="ECO:0000256" key="1">
    <source>
        <dbReference type="ARBA" id="ARBA00001936"/>
    </source>
</evidence>
<dbReference type="EC" id="3.5.3.1" evidence="3"/>
<dbReference type="PRINTS" id="PR00116">
    <property type="entry name" value="ARGINASE"/>
</dbReference>
<protein>
    <recommendedName>
        <fullName evidence="4">Arginase</fullName>
        <ecNumber evidence="3">3.5.3.1</ecNumber>
    </recommendedName>
</protein>
<dbReference type="SUPFAM" id="SSF52768">
    <property type="entry name" value="Arginase/deacetylase"/>
    <property type="match status" value="1"/>
</dbReference>
<dbReference type="KEGG" id="aup:AsAng_0046980"/>
<dbReference type="PANTHER" id="PTHR43782:SF3">
    <property type="entry name" value="ARGINASE"/>
    <property type="match status" value="1"/>
</dbReference>
<keyword evidence="8" id="KW-0464">Manganese</keyword>
<evidence type="ECO:0000256" key="7">
    <source>
        <dbReference type="ARBA" id="ARBA00022801"/>
    </source>
</evidence>
<dbReference type="GO" id="GO:0030145">
    <property type="term" value="F:manganese ion binding"/>
    <property type="evidence" value="ECO:0007669"/>
    <property type="project" value="TreeGrafter"/>
</dbReference>
<evidence type="ECO:0000256" key="2">
    <source>
        <dbReference type="ARBA" id="ARBA00005098"/>
    </source>
</evidence>
<evidence type="ECO:0000256" key="8">
    <source>
        <dbReference type="ARBA" id="ARBA00023211"/>
    </source>
</evidence>
<name>A0A915YJ00_9BACT</name>
<dbReference type="Pfam" id="PF00491">
    <property type="entry name" value="Arginase"/>
    <property type="match status" value="1"/>
</dbReference>
<dbReference type="PANTHER" id="PTHR43782">
    <property type="entry name" value="ARGINASE"/>
    <property type="match status" value="1"/>
</dbReference>
<dbReference type="PROSITE" id="PS51409">
    <property type="entry name" value="ARGINASE_2"/>
    <property type="match status" value="1"/>
</dbReference>
<evidence type="ECO:0000313" key="10">
    <source>
        <dbReference type="EMBL" id="BDS13935.1"/>
    </source>
</evidence>
<dbReference type="InterPro" id="IPR006035">
    <property type="entry name" value="Ureohydrolase"/>
</dbReference>
<dbReference type="AlphaFoldDB" id="A0A915YJ00"/>
<organism evidence="10 11">
    <name type="scientific">Aureispira anguillae</name>
    <dbReference type="NCBI Taxonomy" id="2864201"/>
    <lineage>
        <taxon>Bacteria</taxon>
        <taxon>Pseudomonadati</taxon>
        <taxon>Bacteroidota</taxon>
        <taxon>Saprospiria</taxon>
        <taxon>Saprospirales</taxon>
        <taxon>Saprospiraceae</taxon>
        <taxon>Aureispira</taxon>
    </lineage>
</organism>
<dbReference type="CDD" id="cd09989">
    <property type="entry name" value="Arginase"/>
    <property type="match status" value="1"/>
</dbReference>
<proteinExistence type="inferred from homology"/>
<accession>A0A915YJ00</accession>
<dbReference type="GO" id="GO:0004053">
    <property type="term" value="F:arginase activity"/>
    <property type="evidence" value="ECO:0007669"/>
    <property type="project" value="UniProtKB-EC"/>
</dbReference>
<dbReference type="Proteomes" id="UP001060919">
    <property type="component" value="Chromosome"/>
</dbReference>
<sequence length="322" mass="35749">MTNKNDKIRILEVPSELGAGTRGASLGIGAIKVAALNAGNKYFSKYTSTIIPNENELLFEDSPTQYANYIDGIVKVYNYVSHYVSEEVTYNKRFPIVLAGDHSTAGATITGIKKSNPNKRLGVIWIDAHADLHTPYTTPSGNVHGMPLAVCLGIDNIEHQRNDIPKEIAEHWHRLKHMGDVYPKIEANDLVFIALRDTEEEEDFLTNRLGIRNFAVDEVREKGTTQIVKEVLSYLHNCDMIYISFDVDSMDCHLVSKGTGTPVPHGLSEEEATDLVCGLVADPKTCCLEVTEVNPTLDDKCNTMAETAFRVLDRATNIVKNR</sequence>
<evidence type="ECO:0000313" key="11">
    <source>
        <dbReference type="Proteomes" id="UP001060919"/>
    </source>
</evidence>
<dbReference type="InterPro" id="IPR014033">
    <property type="entry name" value="Arginase"/>
</dbReference>
<keyword evidence="6" id="KW-0479">Metal-binding</keyword>
<comment type="cofactor">
    <cofactor evidence="1">
        <name>Mn(2+)</name>
        <dbReference type="ChEBI" id="CHEBI:29035"/>
    </cofactor>
</comment>
<dbReference type="GO" id="GO:0006525">
    <property type="term" value="P:arginine metabolic process"/>
    <property type="evidence" value="ECO:0007669"/>
    <property type="project" value="UniProtKB-KW"/>
</dbReference>